<feature type="transmembrane region" description="Helical" evidence="6">
    <location>
        <begin position="256"/>
        <end position="273"/>
    </location>
</feature>
<evidence type="ECO:0000256" key="3">
    <source>
        <dbReference type="ARBA" id="ARBA00022748"/>
    </source>
</evidence>
<gene>
    <name evidence="9" type="ORF">GETHOR_03130</name>
</gene>
<evidence type="ECO:0000313" key="9">
    <source>
        <dbReference type="EMBL" id="BDU68212.1"/>
    </source>
</evidence>
<evidence type="ECO:0000256" key="5">
    <source>
        <dbReference type="ARBA" id="ARBA00023136"/>
    </source>
</evidence>
<dbReference type="Pfam" id="PF01578">
    <property type="entry name" value="Cytochrom_C_asm"/>
    <property type="match status" value="1"/>
</dbReference>
<feature type="transmembrane region" description="Helical" evidence="6">
    <location>
        <begin position="493"/>
        <end position="513"/>
    </location>
</feature>
<feature type="domain" description="Cytochrome c assembly protein" evidence="7">
    <location>
        <begin position="520"/>
        <end position="716"/>
    </location>
</feature>
<dbReference type="EMBL" id="AP027079">
    <property type="protein sequence ID" value="BDU68212.1"/>
    <property type="molecule type" value="Genomic_DNA"/>
</dbReference>
<organism evidence="9 10">
    <name type="scientific">Geothrix oryzae</name>
    <dbReference type="NCBI Taxonomy" id="2927975"/>
    <lineage>
        <taxon>Bacteria</taxon>
        <taxon>Pseudomonadati</taxon>
        <taxon>Acidobacteriota</taxon>
        <taxon>Holophagae</taxon>
        <taxon>Holophagales</taxon>
        <taxon>Holophagaceae</taxon>
        <taxon>Geothrix</taxon>
    </lineage>
</organism>
<feature type="transmembrane region" description="Helical" evidence="6">
    <location>
        <begin position="587"/>
        <end position="609"/>
    </location>
</feature>
<feature type="transmembrane region" description="Helical" evidence="6">
    <location>
        <begin position="549"/>
        <end position="567"/>
    </location>
</feature>
<evidence type="ECO:0008006" key="11">
    <source>
        <dbReference type="Google" id="ProtNLM"/>
    </source>
</evidence>
<evidence type="ECO:0000259" key="7">
    <source>
        <dbReference type="Pfam" id="PF01578"/>
    </source>
</evidence>
<keyword evidence="3" id="KW-0201">Cytochrome c-type biogenesis</keyword>
<dbReference type="PANTHER" id="PTHR30071:SF1">
    <property type="entry name" value="CYTOCHROME B_B6 PROTEIN-RELATED"/>
    <property type="match status" value="1"/>
</dbReference>
<proteinExistence type="predicted"/>
<sequence>MKKLFAFLASLKLAVILLILLLVGLSVGTIVETRTGAETAGRLVYYAWWFLALQGLFALNLALSIADLFPWTKKRIGFVVVHASLLLIFAGSAVTYFFKIEGNLSLWEGESASVIEQHIHTNGQHQESETVVRHQLPFTVKLDDFVLDTYPGTMRPAGFSSQVQVTDHETGKTFPAKIWMNNELHHRGYALFQSSYQQMAGREATVLAVSKDPGQTIVFTGFITLILGMIIVLATRAYQSRNGALAKPAAPGAGKTALLALVLLGGAVSAQAAPAPESLRRLPVQHDGRVMPFDTLAREMVWTVTGASSWKGEDPVATVSVWLFNPNVGAESPMVLVGSDALAKALDFPASTTHASFVQFVRNPKLVGLLQAAHQAEAERKPLQGLLQDAQKLEQRLLAMQSIGLNQAVRPLPISVDPKARWRAIPEPTPEGMERLMQGPRQEGWPSAEAIDREIFYNRLNPVRLSWIILLASLAASIVAWKRQNPMLDRAAFGLLIGGFAMMTWGILLRWNVGGRIPAANMYESMLFLAWGVGLFAVIAYALLRNRLVVLNAAVMAALTMALTDLLPIDRFIHPIAPVLAGTPWLAIHVPIIMVGYAILALGLAVAHMQIGVTAFAPRRTELADRMYDLLYWYMFVGSIFLIAGIITGSMWAASSWGRYWGWDPKEVWSLVAFLAYMAILHAKIDRMLGKFGVAVVSILAFQTIVMTYLGVNFVLATGMHSYGMGDSPVVMWMVLVALAEAAFLAWGLWSFRKNRAATGGGA</sequence>
<dbReference type="InterPro" id="IPR045062">
    <property type="entry name" value="Cyt_c_biogenesis_CcsA/CcmC"/>
</dbReference>
<feature type="transmembrane region" description="Helical" evidence="6">
    <location>
        <begin position="668"/>
        <end position="685"/>
    </location>
</feature>
<feature type="domain" description="ResB-like" evidence="8">
    <location>
        <begin position="74"/>
        <end position="198"/>
    </location>
</feature>
<feature type="transmembrane region" description="Helical" evidence="6">
    <location>
        <begin position="465"/>
        <end position="481"/>
    </location>
</feature>
<dbReference type="InterPro" id="IPR007816">
    <property type="entry name" value="ResB-like_domain"/>
</dbReference>
<feature type="transmembrane region" description="Helical" evidence="6">
    <location>
        <begin position="44"/>
        <end position="69"/>
    </location>
</feature>
<evidence type="ECO:0000256" key="6">
    <source>
        <dbReference type="SAM" id="Phobius"/>
    </source>
</evidence>
<dbReference type="RefSeq" id="WP_286354836.1">
    <property type="nucleotide sequence ID" value="NZ_AP027079.1"/>
</dbReference>
<accession>A0ABN6UVR7</accession>
<keyword evidence="2 6" id="KW-0812">Transmembrane</keyword>
<dbReference type="Pfam" id="PF05140">
    <property type="entry name" value="ResB"/>
    <property type="match status" value="1"/>
</dbReference>
<reference evidence="10" key="1">
    <citation type="journal article" date="2023" name="Int. J. Syst. Evol. Microbiol.">
        <title>Mesoterricola silvestris gen. nov., sp. nov., Mesoterricola sediminis sp. nov., Geothrix oryzae sp. nov., Geothrix edaphica sp. nov., Geothrix rubra sp. nov., and Geothrix limicola sp. nov., six novel members of Acidobacteriota isolated from soils.</title>
        <authorList>
            <person name="Itoh H."/>
            <person name="Sugisawa Y."/>
            <person name="Mise K."/>
            <person name="Xu Z."/>
            <person name="Kuniyasu M."/>
            <person name="Ushijima N."/>
            <person name="Kawano K."/>
            <person name="Kobayashi E."/>
            <person name="Shiratori Y."/>
            <person name="Masuda Y."/>
            <person name="Senoo K."/>
        </authorList>
    </citation>
    <scope>NUCLEOTIDE SEQUENCE [LARGE SCALE GENOMIC DNA]</scope>
    <source>
        <strain evidence="10">Red222</strain>
    </source>
</reference>
<evidence type="ECO:0000313" key="10">
    <source>
        <dbReference type="Proteomes" id="UP001242010"/>
    </source>
</evidence>
<dbReference type="Proteomes" id="UP001242010">
    <property type="component" value="Chromosome"/>
</dbReference>
<evidence type="ECO:0000256" key="1">
    <source>
        <dbReference type="ARBA" id="ARBA00004141"/>
    </source>
</evidence>
<evidence type="ECO:0000259" key="8">
    <source>
        <dbReference type="Pfam" id="PF05140"/>
    </source>
</evidence>
<comment type="subcellular location">
    <subcellularLocation>
        <location evidence="1">Membrane</location>
        <topology evidence="1">Multi-pass membrane protein</topology>
    </subcellularLocation>
</comment>
<feature type="transmembrane region" description="Helical" evidence="6">
    <location>
        <begin position="692"/>
        <end position="710"/>
    </location>
</feature>
<evidence type="ECO:0000256" key="2">
    <source>
        <dbReference type="ARBA" id="ARBA00022692"/>
    </source>
</evidence>
<feature type="transmembrane region" description="Helical" evidence="6">
    <location>
        <begin position="217"/>
        <end position="235"/>
    </location>
</feature>
<protein>
    <recommendedName>
        <fullName evidence="11">Cytochrome c-type biogenesis protein CcsB</fullName>
    </recommendedName>
</protein>
<feature type="transmembrane region" description="Helical" evidence="6">
    <location>
        <begin position="525"/>
        <end position="544"/>
    </location>
</feature>
<keyword evidence="5 6" id="KW-0472">Membrane</keyword>
<feature type="transmembrane region" description="Helical" evidence="6">
    <location>
        <begin position="76"/>
        <end position="98"/>
    </location>
</feature>
<feature type="transmembrane region" description="Helical" evidence="6">
    <location>
        <begin position="730"/>
        <end position="750"/>
    </location>
</feature>
<keyword evidence="4 6" id="KW-1133">Transmembrane helix</keyword>
<keyword evidence="10" id="KW-1185">Reference proteome</keyword>
<feature type="transmembrane region" description="Helical" evidence="6">
    <location>
        <begin position="630"/>
        <end position="653"/>
    </location>
</feature>
<dbReference type="InterPro" id="IPR002541">
    <property type="entry name" value="Cyt_c_assembly"/>
</dbReference>
<dbReference type="PANTHER" id="PTHR30071">
    <property type="entry name" value="HEME EXPORTER PROTEIN C"/>
    <property type="match status" value="1"/>
</dbReference>
<evidence type="ECO:0000256" key="4">
    <source>
        <dbReference type="ARBA" id="ARBA00022989"/>
    </source>
</evidence>
<name>A0ABN6UVR7_9BACT</name>